<dbReference type="PANTHER" id="PTHR43350:SF19">
    <property type="entry name" value="D-GULOSIDE 3-DEHYDROGENASE"/>
    <property type="match status" value="1"/>
</dbReference>
<name>A0A556QL64_9BACT</name>
<reference evidence="7 8" key="1">
    <citation type="submission" date="2019-07" db="EMBL/GenBank/DDBJ databases">
        <title>Description of 53C-WASEF.</title>
        <authorList>
            <person name="Pitt A."/>
            <person name="Hahn M.W."/>
        </authorList>
    </citation>
    <scope>NUCLEOTIDE SEQUENCE [LARGE SCALE GENOMIC DNA]</scope>
    <source>
        <strain evidence="7 8">53C-WASEF</strain>
    </source>
</reference>
<dbReference type="InterPro" id="IPR013149">
    <property type="entry name" value="ADH-like_C"/>
</dbReference>
<dbReference type="PANTHER" id="PTHR43350">
    <property type="entry name" value="NAD-DEPENDENT ALCOHOL DEHYDROGENASE"/>
    <property type="match status" value="1"/>
</dbReference>
<dbReference type="Gene3D" id="3.40.50.720">
    <property type="entry name" value="NAD(P)-binding Rossmann-like Domain"/>
    <property type="match status" value="1"/>
</dbReference>
<evidence type="ECO:0000313" key="7">
    <source>
        <dbReference type="EMBL" id="TSJ77342.1"/>
    </source>
</evidence>
<dbReference type="InterPro" id="IPR036291">
    <property type="entry name" value="NAD(P)-bd_dom_sf"/>
</dbReference>
<feature type="domain" description="Alcohol dehydrogenase-like C-terminal" evidence="6">
    <location>
        <begin position="147"/>
        <end position="242"/>
    </location>
</feature>
<keyword evidence="5" id="KW-0560">Oxidoreductase</keyword>
<dbReference type="Proteomes" id="UP000315648">
    <property type="component" value="Unassembled WGS sequence"/>
</dbReference>
<accession>A0A556QL64</accession>
<dbReference type="InterPro" id="IPR011032">
    <property type="entry name" value="GroES-like_sf"/>
</dbReference>
<evidence type="ECO:0000256" key="3">
    <source>
        <dbReference type="ARBA" id="ARBA00022723"/>
    </source>
</evidence>
<dbReference type="SUPFAM" id="SSF50129">
    <property type="entry name" value="GroES-like"/>
    <property type="match status" value="1"/>
</dbReference>
<dbReference type="OrthoDB" id="9781031at2"/>
<dbReference type="CDD" id="cd08255">
    <property type="entry name" value="2-desacetyl-2-hydroxyethyl_bacteriochlorophyllide_like"/>
    <property type="match status" value="1"/>
</dbReference>
<keyword evidence="4" id="KW-0862">Zinc</keyword>
<evidence type="ECO:0000256" key="1">
    <source>
        <dbReference type="ARBA" id="ARBA00001947"/>
    </source>
</evidence>
<keyword evidence="3" id="KW-0479">Metal-binding</keyword>
<comment type="caution">
    <text evidence="7">The sequence shown here is derived from an EMBL/GenBank/DDBJ whole genome shotgun (WGS) entry which is preliminary data.</text>
</comment>
<dbReference type="SUPFAM" id="SSF51735">
    <property type="entry name" value="NAD(P)-binding Rossmann-fold domains"/>
    <property type="match status" value="1"/>
</dbReference>
<dbReference type="GO" id="GO:0016491">
    <property type="term" value="F:oxidoreductase activity"/>
    <property type="evidence" value="ECO:0007669"/>
    <property type="project" value="UniProtKB-KW"/>
</dbReference>
<sequence length="337" mass="35524">MNKTSFRVMFPEAGRAELQSFPMPEIVKPTDIIIETEYSIVSAGTELACRAGIEGWAPLPHCPGYGSVGRVIAHGPEAKNVSIGQRVLTFGKHAKHTYTDHMAVPVPEGLDPVKAVFARMAAISIAASRVSEAELGDFVAVIGLGLVGNLSAQLFGLAGCEVIAIDPSPRRREQAKACGIPHVLAGGSDLKEQVAAITGGRMCAAVIEATGLSAVALDSAPKVAGVQSEIVLLGSPRAPYTAEVTAFLSGIHLALGAAAVKGALEWRFPTLAHPQGLYKHSIENNIQQLLRLLSRNKLSIDPLLTHLASPADCHAVYEGLATQKEVYTGAVFDWSKV</sequence>
<protein>
    <submittedName>
        <fullName evidence="7">Zinc-binding alcohol dehydrogenase</fullName>
    </submittedName>
</protein>
<evidence type="ECO:0000256" key="5">
    <source>
        <dbReference type="ARBA" id="ARBA00023002"/>
    </source>
</evidence>
<dbReference type="AlphaFoldDB" id="A0A556QL64"/>
<gene>
    <name evidence="7" type="ORF">FPL22_14705</name>
</gene>
<keyword evidence="8" id="KW-1185">Reference proteome</keyword>
<dbReference type="GO" id="GO:0046872">
    <property type="term" value="F:metal ion binding"/>
    <property type="evidence" value="ECO:0007669"/>
    <property type="project" value="UniProtKB-KW"/>
</dbReference>
<comment type="cofactor">
    <cofactor evidence="1">
        <name>Zn(2+)</name>
        <dbReference type="ChEBI" id="CHEBI:29105"/>
    </cofactor>
</comment>
<evidence type="ECO:0000256" key="4">
    <source>
        <dbReference type="ARBA" id="ARBA00022833"/>
    </source>
</evidence>
<dbReference type="Pfam" id="PF00107">
    <property type="entry name" value="ADH_zinc_N"/>
    <property type="match status" value="1"/>
</dbReference>
<evidence type="ECO:0000256" key="2">
    <source>
        <dbReference type="ARBA" id="ARBA00008072"/>
    </source>
</evidence>
<evidence type="ECO:0000313" key="8">
    <source>
        <dbReference type="Proteomes" id="UP000315648"/>
    </source>
</evidence>
<dbReference type="Gene3D" id="3.90.180.10">
    <property type="entry name" value="Medium-chain alcohol dehydrogenases, catalytic domain"/>
    <property type="match status" value="2"/>
</dbReference>
<proteinExistence type="inferred from homology"/>
<dbReference type="RefSeq" id="WP_144353745.1">
    <property type="nucleotide sequence ID" value="NZ_CBCRVV010000026.1"/>
</dbReference>
<comment type="similarity">
    <text evidence="2">Belongs to the zinc-containing alcohol dehydrogenase family.</text>
</comment>
<evidence type="ECO:0000259" key="6">
    <source>
        <dbReference type="Pfam" id="PF00107"/>
    </source>
</evidence>
<dbReference type="EMBL" id="VMBG01000002">
    <property type="protein sequence ID" value="TSJ77342.1"/>
    <property type="molecule type" value="Genomic_DNA"/>
</dbReference>
<organism evidence="7 8">
    <name type="scientific">Rariglobus hedericola</name>
    <dbReference type="NCBI Taxonomy" id="2597822"/>
    <lineage>
        <taxon>Bacteria</taxon>
        <taxon>Pseudomonadati</taxon>
        <taxon>Verrucomicrobiota</taxon>
        <taxon>Opitutia</taxon>
        <taxon>Opitutales</taxon>
        <taxon>Opitutaceae</taxon>
        <taxon>Rariglobus</taxon>
    </lineage>
</organism>